<keyword evidence="4" id="KW-0732">Signal</keyword>
<keyword evidence="10 14" id="KW-0472">Membrane</keyword>
<feature type="domain" description="HYR" evidence="17">
    <location>
        <begin position="260"/>
        <end position="341"/>
    </location>
</feature>
<dbReference type="InterPro" id="IPR035914">
    <property type="entry name" value="Sperma_CUB_dom_sf"/>
</dbReference>
<evidence type="ECO:0000259" key="15">
    <source>
        <dbReference type="PROSITE" id="PS50024"/>
    </source>
</evidence>
<dbReference type="PROSITE" id="PS00135">
    <property type="entry name" value="TRYPSIN_SER"/>
    <property type="match status" value="1"/>
</dbReference>
<evidence type="ECO:0000256" key="7">
    <source>
        <dbReference type="ARBA" id="ARBA00022825"/>
    </source>
</evidence>
<dbReference type="Gene3D" id="2.60.120.290">
    <property type="entry name" value="Spermadhesin, CUB domain"/>
    <property type="match status" value="1"/>
</dbReference>
<evidence type="ECO:0000256" key="9">
    <source>
        <dbReference type="ARBA" id="ARBA00022989"/>
    </source>
</evidence>
<dbReference type="GO" id="GO:0016020">
    <property type="term" value="C:membrane"/>
    <property type="evidence" value="ECO:0007669"/>
    <property type="project" value="UniProtKB-SubCell"/>
</dbReference>
<evidence type="ECO:0000256" key="3">
    <source>
        <dbReference type="ARBA" id="ARBA00022692"/>
    </source>
</evidence>
<feature type="domain" description="HYR" evidence="17">
    <location>
        <begin position="420"/>
        <end position="502"/>
    </location>
</feature>
<evidence type="ECO:0000259" key="17">
    <source>
        <dbReference type="PROSITE" id="PS50825"/>
    </source>
</evidence>
<dbReference type="InterPro" id="IPR000859">
    <property type="entry name" value="CUB_dom"/>
</dbReference>
<keyword evidence="7 12" id="KW-0720">Serine protease</keyword>
<dbReference type="GO" id="GO:0006508">
    <property type="term" value="P:proteolysis"/>
    <property type="evidence" value="ECO:0007669"/>
    <property type="project" value="UniProtKB-KW"/>
</dbReference>
<dbReference type="PANTHER" id="PTHR24252:SF7">
    <property type="entry name" value="HYALIN"/>
    <property type="match status" value="1"/>
</dbReference>
<evidence type="ECO:0000256" key="10">
    <source>
        <dbReference type="ARBA" id="ARBA00023136"/>
    </source>
</evidence>
<dbReference type="PROSITE" id="PS50024">
    <property type="entry name" value="SEA"/>
    <property type="match status" value="1"/>
</dbReference>
<dbReference type="Proteomes" id="UP001152320">
    <property type="component" value="Chromosome 22"/>
</dbReference>
<keyword evidence="5" id="KW-0677">Repeat</keyword>
<proteinExistence type="predicted"/>
<evidence type="ECO:0000256" key="4">
    <source>
        <dbReference type="ARBA" id="ARBA00022729"/>
    </source>
</evidence>
<dbReference type="Pfam" id="PF02494">
    <property type="entry name" value="HYR"/>
    <property type="match status" value="4"/>
</dbReference>
<gene>
    <name evidence="18" type="ORF">HOLleu_40022</name>
</gene>
<feature type="region of interest" description="Disordered" evidence="13">
    <location>
        <begin position="236"/>
        <end position="264"/>
    </location>
</feature>
<feature type="domain" description="HYR" evidence="17">
    <location>
        <begin position="503"/>
        <end position="584"/>
    </location>
</feature>
<keyword evidence="8" id="KW-0735">Signal-anchor</keyword>
<dbReference type="InterPro" id="IPR043504">
    <property type="entry name" value="Peptidase_S1_PA_chymotrypsin"/>
</dbReference>
<dbReference type="SMART" id="SM00020">
    <property type="entry name" value="Tryp_SPc"/>
    <property type="match status" value="1"/>
</dbReference>
<keyword evidence="11" id="KW-1015">Disulfide bond</keyword>
<dbReference type="InterPro" id="IPR013783">
    <property type="entry name" value="Ig-like_fold"/>
</dbReference>
<feature type="transmembrane region" description="Helical" evidence="14">
    <location>
        <begin position="51"/>
        <end position="77"/>
    </location>
</feature>
<comment type="caution">
    <text evidence="18">The sequence shown here is derived from an EMBL/GenBank/DDBJ whole genome shotgun (WGS) entry which is preliminary data.</text>
</comment>
<dbReference type="InterPro" id="IPR018114">
    <property type="entry name" value="TRYPSIN_HIS"/>
</dbReference>
<dbReference type="PROSITE" id="PS00134">
    <property type="entry name" value="TRYPSIN_HIS"/>
    <property type="match status" value="1"/>
</dbReference>
<keyword evidence="9 14" id="KW-1133">Transmembrane helix</keyword>
<dbReference type="PROSITE" id="PS50825">
    <property type="entry name" value="HYR"/>
    <property type="match status" value="3"/>
</dbReference>
<evidence type="ECO:0000256" key="14">
    <source>
        <dbReference type="SAM" id="Phobius"/>
    </source>
</evidence>
<organism evidence="18 19">
    <name type="scientific">Holothuria leucospilota</name>
    <name type="common">Black long sea cucumber</name>
    <name type="synonym">Mertensiothuria leucospilota</name>
    <dbReference type="NCBI Taxonomy" id="206669"/>
    <lineage>
        <taxon>Eukaryota</taxon>
        <taxon>Metazoa</taxon>
        <taxon>Echinodermata</taxon>
        <taxon>Eleutherozoa</taxon>
        <taxon>Echinozoa</taxon>
        <taxon>Holothuroidea</taxon>
        <taxon>Aspidochirotacea</taxon>
        <taxon>Aspidochirotida</taxon>
        <taxon>Holothuriidae</taxon>
        <taxon>Holothuria</taxon>
    </lineage>
</organism>
<dbReference type="PANTHER" id="PTHR24252">
    <property type="entry name" value="ACROSIN-RELATED"/>
    <property type="match status" value="1"/>
</dbReference>
<dbReference type="CDD" id="cd00190">
    <property type="entry name" value="Tryp_SPc"/>
    <property type="match status" value="1"/>
</dbReference>
<dbReference type="Gene3D" id="3.30.70.960">
    <property type="entry name" value="SEA domain"/>
    <property type="match status" value="1"/>
</dbReference>
<dbReference type="InterPro" id="IPR009003">
    <property type="entry name" value="Peptidase_S1_PA"/>
</dbReference>
<dbReference type="InterPro" id="IPR003410">
    <property type="entry name" value="HYR_dom"/>
</dbReference>
<dbReference type="Gene3D" id="2.60.40.10">
    <property type="entry name" value="Immunoglobulins"/>
    <property type="match status" value="1"/>
</dbReference>
<dbReference type="SUPFAM" id="SSF50494">
    <property type="entry name" value="Trypsin-like serine proteases"/>
    <property type="match status" value="1"/>
</dbReference>
<evidence type="ECO:0000259" key="16">
    <source>
        <dbReference type="PROSITE" id="PS50240"/>
    </source>
</evidence>
<dbReference type="InterPro" id="IPR000082">
    <property type="entry name" value="SEA_dom"/>
</dbReference>
<dbReference type="InterPro" id="IPR036364">
    <property type="entry name" value="SEA_dom_sf"/>
</dbReference>
<keyword evidence="2 12" id="KW-0645">Protease</keyword>
<dbReference type="Pfam" id="PF01390">
    <property type="entry name" value="SEA"/>
    <property type="match status" value="1"/>
</dbReference>
<evidence type="ECO:0000313" key="18">
    <source>
        <dbReference type="EMBL" id="KAJ8020435.1"/>
    </source>
</evidence>
<evidence type="ECO:0000256" key="11">
    <source>
        <dbReference type="ARBA" id="ARBA00023157"/>
    </source>
</evidence>
<dbReference type="FunFam" id="2.40.10.10:FF:000120">
    <property type="entry name" value="Putative serine protease"/>
    <property type="match status" value="1"/>
</dbReference>
<dbReference type="InterPro" id="IPR033116">
    <property type="entry name" value="TRYPSIN_SER"/>
</dbReference>
<keyword evidence="19" id="KW-1185">Reference proteome</keyword>
<feature type="domain" description="SEA" evidence="15">
    <location>
        <begin position="113"/>
        <end position="237"/>
    </location>
</feature>
<feature type="domain" description="Peptidase S1" evidence="16">
    <location>
        <begin position="597"/>
        <end position="829"/>
    </location>
</feature>
<keyword evidence="6 12" id="KW-0378">Hydrolase</keyword>
<accession>A0A9Q1BBD3</accession>
<reference evidence="18" key="1">
    <citation type="submission" date="2021-10" db="EMBL/GenBank/DDBJ databases">
        <title>Tropical sea cucumber genome reveals ecological adaptation and Cuvierian tubules defense mechanism.</title>
        <authorList>
            <person name="Chen T."/>
        </authorList>
    </citation>
    <scope>NUCLEOTIDE SEQUENCE</scope>
    <source>
        <strain evidence="18">Nanhai2018</strain>
        <tissue evidence="18">Muscle</tissue>
    </source>
</reference>
<evidence type="ECO:0000256" key="6">
    <source>
        <dbReference type="ARBA" id="ARBA00022801"/>
    </source>
</evidence>
<evidence type="ECO:0000256" key="2">
    <source>
        <dbReference type="ARBA" id="ARBA00022670"/>
    </source>
</evidence>
<dbReference type="SUPFAM" id="SSF82671">
    <property type="entry name" value="SEA domain"/>
    <property type="match status" value="1"/>
</dbReference>
<evidence type="ECO:0000256" key="1">
    <source>
        <dbReference type="ARBA" id="ARBA00004606"/>
    </source>
</evidence>
<keyword evidence="3 14" id="KW-0812">Transmembrane</keyword>
<dbReference type="AlphaFoldDB" id="A0A9Q1BBD3"/>
<evidence type="ECO:0000256" key="12">
    <source>
        <dbReference type="RuleBase" id="RU363034"/>
    </source>
</evidence>
<evidence type="ECO:0000256" key="5">
    <source>
        <dbReference type="ARBA" id="ARBA00022737"/>
    </source>
</evidence>
<comment type="subcellular location">
    <subcellularLocation>
        <location evidence="1">Membrane</location>
        <topology evidence="1">Single-pass type II membrane protein</topology>
    </subcellularLocation>
</comment>
<evidence type="ECO:0000313" key="19">
    <source>
        <dbReference type="Proteomes" id="UP001152320"/>
    </source>
</evidence>
<dbReference type="InterPro" id="IPR001314">
    <property type="entry name" value="Peptidase_S1A"/>
</dbReference>
<dbReference type="Pfam" id="PF00089">
    <property type="entry name" value="Trypsin"/>
    <property type="match status" value="1"/>
</dbReference>
<dbReference type="PROSITE" id="PS50240">
    <property type="entry name" value="TRYPSIN_DOM"/>
    <property type="match status" value="1"/>
</dbReference>
<dbReference type="PRINTS" id="PR00722">
    <property type="entry name" value="CHYMOTRYPSIN"/>
</dbReference>
<dbReference type="SUPFAM" id="SSF49854">
    <property type="entry name" value="Spermadhesin, CUB domain"/>
    <property type="match status" value="1"/>
</dbReference>
<dbReference type="OrthoDB" id="9448935at2759"/>
<dbReference type="CDD" id="cd00041">
    <property type="entry name" value="CUB"/>
    <property type="match status" value="1"/>
</dbReference>
<dbReference type="EMBL" id="JAIZAY010000022">
    <property type="protein sequence ID" value="KAJ8020435.1"/>
    <property type="molecule type" value="Genomic_DNA"/>
</dbReference>
<name>A0A9Q1BBD3_HOLLE</name>
<dbReference type="SMART" id="SM00042">
    <property type="entry name" value="CUB"/>
    <property type="match status" value="1"/>
</dbReference>
<protein>
    <submittedName>
        <fullName evidence="18">Transmembrane protease serine 5</fullName>
    </submittedName>
</protein>
<evidence type="ECO:0000256" key="8">
    <source>
        <dbReference type="ARBA" id="ARBA00022968"/>
    </source>
</evidence>
<evidence type="ECO:0000256" key="13">
    <source>
        <dbReference type="SAM" id="MobiDB-lite"/>
    </source>
</evidence>
<sequence>MYRQRPIYPANYYPQYSRDPRYQGDPRYYGGNVPFKGPYGAPPGNTGASPIIACACVLMVFIVAALIGLGLGLGFGLSGRNSSSTVSTNRGPVNTQAPVVSVTTRAPVVGVDPNNFVTVDTTLDTTVPYNSDFADSSSPSFQGLSAIVLPSVGRSFQGSNLSPIYAGSELISATDLNGNTRAVVRIYLRAVPPLDVTDASSAVQSAAVSVQNILITDSLNGDIGDVQSSVGVEPNAVQSTGRSITSNSPTNTGTGTGTGTGTSSSLSAICPSNIVRFADSGQNSASVTWSAPTVSGNDGPVTFSYSRDIGSTFQVGTTTVVATATDSRASFQCNFDVTILANSESLSIVCPPNIVQNTDVGERYATVQFGNEQVSGQVGIVDITYNPPQSHQFQLGETVVTGTAMDNINTVSCSFQVTVLDNEPPVLNCPPSRTVPTDQGRSSATISYVIPTVTDNVDSILAVSTSNNPTTEYPLGRHVIEAMATDSSGNRGSCTWSYDVFDDEDPIVACSSPFTITLPSTLTNIHVSFEGRVSVTDNVPNGLTTLFQPNDFRPFEAGTHTITVTATDGSGNEATCTFSFTVSASCGKESMTLRPRIIGGDDAQVGQYPWMASLTGSTHFCGAFIINENWLISAAHCDVDVGTSVIAGDVSLMSATVNRQTRMVAQVIAHPSFSAIPTHDIMLLRLNNALTFTDYVTPVCLTEEADEPDLFGSDLCYVAGWGITMTGSDDASDILQDLRVDVYDTETCVTTFFPNRGDITTNTICAGLSQGGADACEGDSGGALVCPDVTNQWHAVGVVSSGVGCAGANSPGFYTRVSQYIDFIYAYIGVELVIVELGTPRTLVSPQENGNYPNDAVKGWRFRRFEGNALRLTFTQFDLASGDRLTLGRGLDPSDNDSIIQTMRSGFSTTIQNISERDIWFRFISDGSNTATGFIIELRVLN</sequence>
<dbReference type="Gene3D" id="2.40.10.10">
    <property type="entry name" value="Trypsin-like serine proteases"/>
    <property type="match status" value="1"/>
</dbReference>
<dbReference type="GO" id="GO:0004252">
    <property type="term" value="F:serine-type endopeptidase activity"/>
    <property type="evidence" value="ECO:0007669"/>
    <property type="project" value="InterPro"/>
</dbReference>
<dbReference type="InterPro" id="IPR001254">
    <property type="entry name" value="Trypsin_dom"/>
</dbReference>